<comment type="caution">
    <text evidence="1">The sequence shown here is derived from an EMBL/GenBank/DDBJ whole genome shotgun (WGS) entry which is preliminary data.</text>
</comment>
<keyword evidence="2" id="KW-1185">Reference proteome</keyword>
<accession>A0A103XY99</accession>
<gene>
    <name evidence="1" type="ORF">Ccrd_022610</name>
</gene>
<name>A0A103XY99_CYNCS</name>
<dbReference type="AlphaFoldDB" id="A0A103XY99"/>
<protein>
    <submittedName>
        <fullName evidence="1">Uncharacterized protein</fullName>
    </submittedName>
</protein>
<evidence type="ECO:0000313" key="2">
    <source>
        <dbReference type="Proteomes" id="UP000243975"/>
    </source>
</evidence>
<dbReference type="STRING" id="59895.A0A103XY99"/>
<organism evidence="1 2">
    <name type="scientific">Cynara cardunculus var. scolymus</name>
    <name type="common">Globe artichoke</name>
    <name type="synonym">Cynara scolymus</name>
    <dbReference type="NCBI Taxonomy" id="59895"/>
    <lineage>
        <taxon>Eukaryota</taxon>
        <taxon>Viridiplantae</taxon>
        <taxon>Streptophyta</taxon>
        <taxon>Embryophyta</taxon>
        <taxon>Tracheophyta</taxon>
        <taxon>Spermatophyta</taxon>
        <taxon>Magnoliopsida</taxon>
        <taxon>eudicotyledons</taxon>
        <taxon>Gunneridae</taxon>
        <taxon>Pentapetalae</taxon>
        <taxon>asterids</taxon>
        <taxon>campanulids</taxon>
        <taxon>Asterales</taxon>
        <taxon>Asteraceae</taxon>
        <taxon>Carduoideae</taxon>
        <taxon>Cardueae</taxon>
        <taxon>Carduinae</taxon>
        <taxon>Cynara</taxon>
    </lineage>
</organism>
<dbReference type="Proteomes" id="UP000243975">
    <property type="component" value="Unassembled WGS sequence"/>
</dbReference>
<dbReference type="EMBL" id="LEKV01003635">
    <property type="protein sequence ID" value="KVH99158.1"/>
    <property type="molecule type" value="Genomic_DNA"/>
</dbReference>
<evidence type="ECO:0000313" key="1">
    <source>
        <dbReference type="EMBL" id="KVH99158.1"/>
    </source>
</evidence>
<sequence length="333" mass="37657">MGIVSSTNRTASQKVTEACKATSCPPATNPRTVVAGGDSYFSDQMFGSSSRLFLLNGPLSLLHHRPSTLLRLPHRHTLTCLPQPLSTVPHCHLLQSRANSHFLIKSSQQLHSQSTGNTLQDENHVPADANLVPPSHPWPELLEFLESISNSCYYELSRNMKDEFVPNESLPMEFVDAACSCLGFAHDRSDILGWLPKDDIQVLIDGGAPFLFKNALETERRMKSFLQGEDSNDVRMVDLMKYILSYASNPIIYPERNIREATESSARNLLREMTNFSCKGAALSLPDMEKFNGAFRAEEDEEAPRNLEPYNKMKRDFLKQVQFHEFCKEYRMP</sequence>
<dbReference type="Gramene" id="KVH99158">
    <property type="protein sequence ID" value="KVH99158"/>
    <property type="gene ID" value="Ccrd_022610"/>
</dbReference>
<reference evidence="1 2" key="1">
    <citation type="journal article" date="2016" name="Sci. Rep.">
        <title>The genome sequence of the outbreeding globe artichoke constructed de novo incorporating a phase-aware low-pass sequencing strategy of F1 progeny.</title>
        <authorList>
            <person name="Scaglione D."/>
            <person name="Reyes-Chin-Wo S."/>
            <person name="Acquadro A."/>
            <person name="Froenicke L."/>
            <person name="Portis E."/>
            <person name="Beitel C."/>
            <person name="Tirone M."/>
            <person name="Mauro R."/>
            <person name="Lo Monaco A."/>
            <person name="Mauromicale G."/>
            <person name="Faccioli P."/>
            <person name="Cattivelli L."/>
            <person name="Rieseberg L."/>
            <person name="Michelmore R."/>
            <person name="Lanteri S."/>
        </authorList>
    </citation>
    <scope>NUCLEOTIDE SEQUENCE [LARGE SCALE GENOMIC DNA]</scope>
    <source>
        <strain evidence="1">2C</strain>
    </source>
</reference>
<proteinExistence type="predicted"/>